<proteinExistence type="predicted"/>
<keyword evidence="2" id="KW-0472">Membrane</keyword>
<reference evidence="3" key="1">
    <citation type="journal article" date="2020" name="Nature">
        <title>Giant virus diversity and host interactions through global metagenomics.</title>
        <authorList>
            <person name="Schulz F."/>
            <person name="Roux S."/>
            <person name="Paez-Espino D."/>
            <person name="Jungbluth S."/>
            <person name="Walsh D.A."/>
            <person name="Denef V.J."/>
            <person name="McMahon K.D."/>
            <person name="Konstantinidis K.T."/>
            <person name="Eloe-Fadrosh E.A."/>
            <person name="Kyrpides N.C."/>
            <person name="Woyke T."/>
        </authorList>
    </citation>
    <scope>NUCLEOTIDE SEQUENCE</scope>
    <source>
        <strain evidence="3">GVMAG-M-3300023179-2</strain>
    </source>
</reference>
<evidence type="ECO:0000256" key="1">
    <source>
        <dbReference type="SAM" id="MobiDB-lite"/>
    </source>
</evidence>
<organism evidence="3">
    <name type="scientific">viral metagenome</name>
    <dbReference type="NCBI Taxonomy" id="1070528"/>
    <lineage>
        <taxon>unclassified sequences</taxon>
        <taxon>metagenomes</taxon>
        <taxon>organismal metagenomes</taxon>
    </lineage>
</organism>
<dbReference type="AlphaFoldDB" id="A0A6C0ECQ4"/>
<feature type="transmembrane region" description="Helical" evidence="2">
    <location>
        <begin position="34"/>
        <end position="53"/>
    </location>
</feature>
<sequence>MSDNISVNNDNIVTSNSSSYSFEYFYDLFNNNKTYIIIGICGLLILYIVYYLFFTNDIKPKKMNKPILPMPGSNKSNNKEIEHDEECNLEVKEYIILDKEGNPEKVSNNFFNKLNLNNDNNILKSKLNNIKSNFVTETKHNENNSRKLFHPNNSSNNTTNDNNDTNDDYNDTNNDNNESSEIDYELANMKIDENSNIKAQNLTNSEIEDINNKLNMIK</sequence>
<dbReference type="EMBL" id="MN739805">
    <property type="protein sequence ID" value="QHT26957.1"/>
    <property type="molecule type" value="Genomic_DNA"/>
</dbReference>
<evidence type="ECO:0000313" key="3">
    <source>
        <dbReference type="EMBL" id="QHT26957.1"/>
    </source>
</evidence>
<evidence type="ECO:0000256" key="2">
    <source>
        <dbReference type="SAM" id="Phobius"/>
    </source>
</evidence>
<protein>
    <submittedName>
        <fullName evidence="3">Uncharacterized protein</fullName>
    </submittedName>
</protein>
<name>A0A6C0ECQ4_9ZZZZ</name>
<keyword evidence="2" id="KW-1133">Transmembrane helix</keyword>
<feature type="region of interest" description="Disordered" evidence="1">
    <location>
        <begin position="141"/>
        <end position="179"/>
    </location>
</feature>
<feature type="compositionally biased region" description="Low complexity" evidence="1">
    <location>
        <begin position="152"/>
        <end position="163"/>
    </location>
</feature>
<keyword evidence="2" id="KW-0812">Transmembrane</keyword>
<accession>A0A6C0ECQ4</accession>